<evidence type="ECO:0000256" key="2">
    <source>
        <dbReference type="SAM" id="MobiDB-lite"/>
    </source>
</evidence>
<proteinExistence type="predicted"/>
<evidence type="ECO:0000313" key="3">
    <source>
        <dbReference type="EMBL" id="KAJ8769175.1"/>
    </source>
</evidence>
<sequence>MQNFKSSHRKFKIVSPSGKEDRLRLHFTSTKQTQKDHLKMADERRSNRKPVSLNDRRYRLLQDLSAPPKPPPSSSAAHGEEVKPSKVKLEGRSRLCKAVGGGTGDSGDVDDIHQFSGIGDFDSSPGYHDNENIDEISDVNNYQVTSHRKEMWRETIPTLASTLDATSQASHDEGNERRRCKRVLKNESLQSNKSARTDSTKRVERSAAMYERLENMIQLIQEKHNATMEMNTSMTKILNTMNIGASQSIGAGMDTNVMQIMQLLQIKQFLDNENDFWDLVACAVGYIVVYFVTTYTKNHDG</sequence>
<reference evidence="3 4" key="1">
    <citation type="submission" date="2021-09" db="EMBL/GenBank/DDBJ databases">
        <title>Genomic insights and catalytic innovation underlie evolution of tropane alkaloids biosynthesis.</title>
        <authorList>
            <person name="Wang Y.-J."/>
            <person name="Tian T."/>
            <person name="Huang J.-P."/>
            <person name="Huang S.-X."/>
        </authorList>
    </citation>
    <scope>NUCLEOTIDE SEQUENCE [LARGE SCALE GENOMIC DNA]</scope>
    <source>
        <strain evidence="3">KIB-2018</strain>
        <tissue evidence="3">Leaf</tissue>
    </source>
</reference>
<evidence type="ECO:0000313" key="4">
    <source>
        <dbReference type="Proteomes" id="UP001159364"/>
    </source>
</evidence>
<organism evidence="3 4">
    <name type="scientific">Erythroxylum novogranatense</name>
    <dbReference type="NCBI Taxonomy" id="1862640"/>
    <lineage>
        <taxon>Eukaryota</taxon>
        <taxon>Viridiplantae</taxon>
        <taxon>Streptophyta</taxon>
        <taxon>Embryophyta</taxon>
        <taxon>Tracheophyta</taxon>
        <taxon>Spermatophyta</taxon>
        <taxon>Magnoliopsida</taxon>
        <taxon>eudicotyledons</taxon>
        <taxon>Gunneridae</taxon>
        <taxon>Pentapetalae</taxon>
        <taxon>rosids</taxon>
        <taxon>fabids</taxon>
        <taxon>Malpighiales</taxon>
        <taxon>Erythroxylaceae</taxon>
        <taxon>Erythroxylum</taxon>
    </lineage>
</organism>
<feature type="compositionally biased region" description="Basic and acidic residues" evidence="2">
    <location>
        <begin position="33"/>
        <end position="45"/>
    </location>
</feature>
<keyword evidence="1" id="KW-0175">Coiled coil</keyword>
<comment type="caution">
    <text evidence="3">The sequence shown here is derived from an EMBL/GenBank/DDBJ whole genome shotgun (WGS) entry which is preliminary data.</text>
</comment>
<dbReference type="EMBL" id="JAIWQS010000003">
    <property type="protein sequence ID" value="KAJ8769175.1"/>
    <property type="molecule type" value="Genomic_DNA"/>
</dbReference>
<protein>
    <submittedName>
        <fullName evidence="3">Uncharacterized protein</fullName>
    </submittedName>
</protein>
<dbReference type="Proteomes" id="UP001159364">
    <property type="component" value="Linkage Group LG03"/>
</dbReference>
<feature type="region of interest" description="Disordered" evidence="2">
    <location>
        <begin position="1"/>
        <end position="89"/>
    </location>
</feature>
<keyword evidence="4" id="KW-1185">Reference proteome</keyword>
<gene>
    <name evidence="3" type="ORF">K2173_000950</name>
</gene>
<feature type="compositionally biased region" description="Basic residues" evidence="2">
    <location>
        <begin position="1"/>
        <end position="12"/>
    </location>
</feature>
<feature type="compositionally biased region" description="Basic and acidic residues" evidence="2">
    <location>
        <begin position="78"/>
        <end position="89"/>
    </location>
</feature>
<accession>A0AAV8TSE8</accession>
<name>A0AAV8TSE8_9ROSI</name>
<evidence type="ECO:0000256" key="1">
    <source>
        <dbReference type="SAM" id="Coils"/>
    </source>
</evidence>
<feature type="coiled-coil region" evidence="1">
    <location>
        <begin position="203"/>
        <end position="230"/>
    </location>
</feature>
<dbReference type="AlphaFoldDB" id="A0AAV8TSE8"/>